<evidence type="ECO:0000256" key="1">
    <source>
        <dbReference type="ARBA" id="ARBA00004651"/>
    </source>
</evidence>
<dbReference type="PANTHER" id="PTHR30266">
    <property type="entry name" value="MECHANOSENSITIVE CHANNEL MSCL"/>
    <property type="match status" value="1"/>
</dbReference>
<evidence type="ECO:0000256" key="6">
    <source>
        <dbReference type="ARBA" id="ARBA00022989"/>
    </source>
</evidence>
<dbReference type="PRINTS" id="PR01264">
    <property type="entry name" value="MECHCHANNEL"/>
</dbReference>
<comment type="subcellular location">
    <subcellularLocation>
        <location evidence="1 10">Cell membrane</location>
        <topology evidence="1 10">Multi-pass membrane protein</topology>
    </subcellularLocation>
</comment>
<dbReference type="Gene3D" id="1.10.1200.120">
    <property type="entry name" value="Large-conductance mechanosensitive channel, MscL, domain 1"/>
    <property type="match status" value="1"/>
</dbReference>
<name>A0A2W1LKD4_9BACL</name>
<gene>
    <name evidence="10" type="primary">mscL</name>
    <name evidence="11" type="ORF">DNH61_13135</name>
</gene>
<dbReference type="RefSeq" id="WP_111147102.1">
    <property type="nucleotide sequence ID" value="NZ_QKRB01000044.1"/>
</dbReference>
<dbReference type="SUPFAM" id="SSF81330">
    <property type="entry name" value="Gated mechanosensitive channel"/>
    <property type="match status" value="1"/>
</dbReference>
<keyword evidence="4 10" id="KW-1003">Cell membrane</keyword>
<comment type="function">
    <text evidence="10">Channel that opens in response to stretch forces in the membrane lipid bilayer. May participate in the regulation of osmotic pressure changes within the cell.</text>
</comment>
<keyword evidence="6 10" id="KW-1133">Transmembrane helix</keyword>
<dbReference type="HAMAP" id="MF_00115">
    <property type="entry name" value="MscL"/>
    <property type="match status" value="1"/>
</dbReference>
<dbReference type="GO" id="GO:0008381">
    <property type="term" value="F:mechanosensitive monoatomic ion channel activity"/>
    <property type="evidence" value="ECO:0007669"/>
    <property type="project" value="UniProtKB-UniRule"/>
</dbReference>
<keyword evidence="8 10" id="KW-0472">Membrane</keyword>
<evidence type="ECO:0000256" key="10">
    <source>
        <dbReference type="HAMAP-Rule" id="MF_00115"/>
    </source>
</evidence>
<dbReference type="PANTHER" id="PTHR30266:SF2">
    <property type="entry name" value="LARGE-CONDUCTANCE MECHANOSENSITIVE CHANNEL"/>
    <property type="match status" value="1"/>
</dbReference>
<evidence type="ECO:0000313" key="12">
    <source>
        <dbReference type="Proteomes" id="UP000249522"/>
    </source>
</evidence>
<evidence type="ECO:0000256" key="7">
    <source>
        <dbReference type="ARBA" id="ARBA00023065"/>
    </source>
</evidence>
<accession>A0A2W1LKD4</accession>
<sequence>MSFLQEFKKFAVRGNVIDLAVGVIVGGAFGRIVTSLVEDIIMPPIGLLLGGVSFSDLFFTLDGTDYASLAEAKASSSPVVAYGQFINTVINFIIIAFSVFLMVKTINRLRSQEPELPPEPTEKDCPYCLGKVPIRATRCAHCTSQLETEPRPLET</sequence>
<keyword evidence="5 10" id="KW-0812">Transmembrane</keyword>
<feature type="transmembrane region" description="Helical" evidence="10">
    <location>
        <begin position="40"/>
        <end position="61"/>
    </location>
</feature>
<dbReference type="InterPro" id="IPR001185">
    <property type="entry name" value="MS_channel"/>
</dbReference>
<comment type="subunit">
    <text evidence="10">Homopentamer.</text>
</comment>
<dbReference type="AlphaFoldDB" id="A0A2W1LKD4"/>
<keyword evidence="9 10" id="KW-0407">Ion channel</keyword>
<keyword evidence="7 10" id="KW-0406">Ion transport</keyword>
<keyword evidence="12" id="KW-1185">Reference proteome</keyword>
<dbReference type="EMBL" id="QKRB01000044">
    <property type="protein sequence ID" value="PZD95472.1"/>
    <property type="molecule type" value="Genomic_DNA"/>
</dbReference>
<evidence type="ECO:0000256" key="8">
    <source>
        <dbReference type="ARBA" id="ARBA00023136"/>
    </source>
</evidence>
<evidence type="ECO:0000256" key="5">
    <source>
        <dbReference type="ARBA" id="ARBA00022692"/>
    </source>
</evidence>
<dbReference type="InterPro" id="IPR019823">
    <property type="entry name" value="Mechanosensitive_channel_CS"/>
</dbReference>
<dbReference type="NCBIfam" id="NF010557">
    <property type="entry name" value="PRK13952.1"/>
    <property type="match status" value="1"/>
</dbReference>
<dbReference type="NCBIfam" id="NF001843">
    <property type="entry name" value="PRK00567.1-4"/>
    <property type="match status" value="1"/>
</dbReference>
<dbReference type="InterPro" id="IPR037673">
    <property type="entry name" value="MSC/AndL"/>
</dbReference>
<proteinExistence type="inferred from homology"/>
<dbReference type="NCBIfam" id="TIGR00220">
    <property type="entry name" value="mscL"/>
    <property type="match status" value="1"/>
</dbReference>
<dbReference type="GO" id="GO:0005886">
    <property type="term" value="C:plasma membrane"/>
    <property type="evidence" value="ECO:0007669"/>
    <property type="project" value="UniProtKB-SubCell"/>
</dbReference>
<comment type="caution">
    <text evidence="11">The sequence shown here is derived from an EMBL/GenBank/DDBJ whole genome shotgun (WGS) entry which is preliminary data.</text>
</comment>
<evidence type="ECO:0000256" key="9">
    <source>
        <dbReference type="ARBA" id="ARBA00023303"/>
    </source>
</evidence>
<evidence type="ECO:0000256" key="3">
    <source>
        <dbReference type="ARBA" id="ARBA00022448"/>
    </source>
</evidence>
<dbReference type="Proteomes" id="UP000249522">
    <property type="component" value="Unassembled WGS sequence"/>
</dbReference>
<evidence type="ECO:0000256" key="2">
    <source>
        <dbReference type="ARBA" id="ARBA00007254"/>
    </source>
</evidence>
<dbReference type="PROSITE" id="PS01327">
    <property type="entry name" value="MSCL"/>
    <property type="match status" value="1"/>
</dbReference>
<dbReference type="InterPro" id="IPR036019">
    <property type="entry name" value="MscL_channel"/>
</dbReference>
<feature type="transmembrane region" description="Helical" evidence="10">
    <location>
        <begin position="81"/>
        <end position="103"/>
    </location>
</feature>
<feature type="transmembrane region" description="Helical" evidence="10">
    <location>
        <begin position="12"/>
        <end position="33"/>
    </location>
</feature>
<evidence type="ECO:0000256" key="4">
    <source>
        <dbReference type="ARBA" id="ARBA00022475"/>
    </source>
</evidence>
<keyword evidence="3 10" id="KW-0813">Transport</keyword>
<comment type="similarity">
    <text evidence="2 10">Belongs to the MscL family.</text>
</comment>
<protein>
    <recommendedName>
        <fullName evidence="10">Large-conductance mechanosensitive channel</fullName>
    </recommendedName>
</protein>
<reference evidence="11 12" key="1">
    <citation type="submission" date="2018-06" db="EMBL/GenBank/DDBJ databases">
        <title>Paenibacillus imtechensis sp. nov.</title>
        <authorList>
            <person name="Pinnaka A.K."/>
            <person name="Singh H."/>
            <person name="Kaur M."/>
        </authorList>
    </citation>
    <scope>NUCLEOTIDE SEQUENCE [LARGE SCALE GENOMIC DNA]</scope>
    <source>
        <strain evidence="11 12">SMB1</strain>
    </source>
</reference>
<dbReference type="Pfam" id="PF01741">
    <property type="entry name" value="MscL"/>
    <property type="match status" value="1"/>
</dbReference>
<organism evidence="11 12">
    <name type="scientific">Paenibacillus sambharensis</name>
    <dbReference type="NCBI Taxonomy" id="1803190"/>
    <lineage>
        <taxon>Bacteria</taxon>
        <taxon>Bacillati</taxon>
        <taxon>Bacillota</taxon>
        <taxon>Bacilli</taxon>
        <taxon>Bacillales</taxon>
        <taxon>Paenibacillaceae</taxon>
        <taxon>Paenibacillus</taxon>
    </lineage>
</organism>
<dbReference type="OrthoDB" id="9810350at2"/>
<evidence type="ECO:0000313" key="11">
    <source>
        <dbReference type="EMBL" id="PZD95472.1"/>
    </source>
</evidence>